<organism evidence="7 8">
    <name type="scientific">Sinosporangium siamense</name>
    <dbReference type="NCBI Taxonomy" id="1367973"/>
    <lineage>
        <taxon>Bacteria</taxon>
        <taxon>Bacillati</taxon>
        <taxon>Actinomycetota</taxon>
        <taxon>Actinomycetes</taxon>
        <taxon>Streptosporangiales</taxon>
        <taxon>Streptosporangiaceae</taxon>
        <taxon>Sinosporangium</taxon>
    </lineage>
</organism>
<evidence type="ECO:0000313" key="8">
    <source>
        <dbReference type="Proteomes" id="UP000606172"/>
    </source>
</evidence>
<keyword evidence="4" id="KW-0067">ATP-binding</keyword>
<feature type="region of interest" description="Disordered" evidence="5">
    <location>
        <begin position="313"/>
        <end position="357"/>
    </location>
</feature>
<comment type="caution">
    <text evidence="7">The sequence shown here is derived from an EMBL/GenBank/DDBJ whole genome shotgun (WGS) entry which is preliminary data.</text>
</comment>
<accession>A0A919RNZ8</accession>
<evidence type="ECO:0000256" key="4">
    <source>
        <dbReference type="ARBA" id="ARBA00022840"/>
    </source>
</evidence>
<evidence type="ECO:0000256" key="2">
    <source>
        <dbReference type="ARBA" id="ARBA00022741"/>
    </source>
</evidence>
<name>A0A919RNZ8_9ACTN</name>
<dbReference type="AlphaFoldDB" id="A0A919RNZ8"/>
<feature type="compositionally biased region" description="Polar residues" evidence="5">
    <location>
        <begin position="313"/>
        <end position="350"/>
    </location>
</feature>
<dbReference type="EMBL" id="BOOW01000057">
    <property type="protein sequence ID" value="GII97266.1"/>
    <property type="molecule type" value="Genomic_DNA"/>
</dbReference>
<dbReference type="SUPFAM" id="SSF56112">
    <property type="entry name" value="Protein kinase-like (PK-like)"/>
    <property type="match status" value="1"/>
</dbReference>
<evidence type="ECO:0000313" key="7">
    <source>
        <dbReference type="EMBL" id="GII97266.1"/>
    </source>
</evidence>
<protein>
    <recommendedName>
        <fullName evidence="6">Protein kinase domain-containing protein</fullName>
    </recommendedName>
</protein>
<dbReference type="PROSITE" id="PS50011">
    <property type="entry name" value="PROTEIN_KINASE_DOM"/>
    <property type="match status" value="1"/>
</dbReference>
<keyword evidence="1" id="KW-0808">Transferase</keyword>
<evidence type="ECO:0000256" key="5">
    <source>
        <dbReference type="SAM" id="MobiDB-lite"/>
    </source>
</evidence>
<keyword evidence="3" id="KW-0418">Kinase</keyword>
<dbReference type="PANTHER" id="PTHR43289:SF34">
    <property type="entry name" value="SERINE_THREONINE-PROTEIN KINASE YBDM-RELATED"/>
    <property type="match status" value="1"/>
</dbReference>
<evidence type="ECO:0000259" key="6">
    <source>
        <dbReference type="PROSITE" id="PS50011"/>
    </source>
</evidence>
<dbReference type="InterPro" id="IPR000719">
    <property type="entry name" value="Prot_kinase_dom"/>
</dbReference>
<reference evidence="7" key="1">
    <citation type="submission" date="2021-01" db="EMBL/GenBank/DDBJ databases">
        <title>Whole genome shotgun sequence of Sinosporangium siamense NBRC 109515.</title>
        <authorList>
            <person name="Komaki H."/>
            <person name="Tamura T."/>
        </authorList>
    </citation>
    <scope>NUCLEOTIDE SEQUENCE</scope>
    <source>
        <strain evidence="7">NBRC 109515</strain>
    </source>
</reference>
<dbReference type="PANTHER" id="PTHR43289">
    <property type="entry name" value="MITOGEN-ACTIVATED PROTEIN KINASE KINASE KINASE 20-RELATED"/>
    <property type="match status" value="1"/>
</dbReference>
<sequence length="569" mass="61212">MYAGVDAAGQRAAVKLIHDMHTADPEFRARFRREIAMLRRVQGICCVRILAADAEADQPWLATEYITGRSLDEYVRARGPLSGDELFGLAAGLAEALVAVHKAEVVHRDLKPSNVMLSHAGPRLVDFGIARSLDATSLTGSGSMIGSPGWVSPEEYVGGPTGPAADVYGWALVVVYAATGVQPYGAGRPEVLALKVINDVVDTGMLPERLRPTVDRALAKSPEARPALAEIFKAVADAWREQHGESRTTEWDPTADITTRLDRTWAFRVEPTAVWPTELPQPSKRRLRRLLLPAAASLAAIGVAGPMFLANLQDSPSRQHQSPGVATASPANRTPSTEAETSPTAPTHSTARLPAPRTPVELAAALDLALRVTPAAAFSFEGGFTQSNVAAKAIGRLMNRGSRHSDDFKMRVDSDEYPAEGYVITGNGDLYLDSPGASSVALVEQASGEASWYALMVAGTAGPSVIQELVLNTERMHRKGRTYSGVLPAGETSGRLRTLLSSWLGVDIDSETNNSFVSYTLAIDTENRPKKFNLVWKVPVGGGGTYESEFATTYRDWKTSGKITRPTRE</sequence>
<dbReference type="InterPro" id="IPR008271">
    <property type="entry name" value="Ser/Thr_kinase_AS"/>
</dbReference>
<dbReference type="CDD" id="cd14014">
    <property type="entry name" value="STKc_PknB_like"/>
    <property type="match status" value="1"/>
</dbReference>
<dbReference type="InterPro" id="IPR011009">
    <property type="entry name" value="Kinase-like_dom_sf"/>
</dbReference>
<dbReference type="GO" id="GO:0005524">
    <property type="term" value="F:ATP binding"/>
    <property type="evidence" value="ECO:0007669"/>
    <property type="project" value="UniProtKB-KW"/>
</dbReference>
<dbReference type="PROSITE" id="PS00108">
    <property type="entry name" value="PROTEIN_KINASE_ST"/>
    <property type="match status" value="1"/>
</dbReference>
<evidence type="ECO:0000256" key="1">
    <source>
        <dbReference type="ARBA" id="ARBA00022679"/>
    </source>
</evidence>
<dbReference type="SMART" id="SM00220">
    <property type="entry name" value="S_TKc"/>
    <property type="match status" value="1"/>
</dbReference>
<dbReference type="Proteomes" id="UP000606172">
    <property type="component" value="Unassembled WGS sequence"/>
</dbReference>
<gene>
    <name evidence="7" type="ORF">Ssi02_74970</name>
</gene>
<evidence type="ECO:0000256" key="3">
    <source>
        <dbReference type="ARBA" id="ARBA00022777"/>
    </source>
</evidence>
<dbReference type="Pfam" id="PF00069">
    <property type="entry name" value="Pkinase"/>
    <property type="match status" value="1"/>
</dbReference>
<dbReference type="Gene3D" id="3.30.200.20">
    <property type="entry name" value="Phosphorylase Kinase, domain 1"/>
    <property type="match status" value="1"/>
</dbReference>
<dbReference type="Gene3D" id="1.10.510.10">
    <property type="entry name" value="Transferase(Phosphotransferase) domain 1"/>
    <property type="match status" value="1"/>
</dbReference>
<proteinExistence type="predicted"/>
<keyword evidence="8" id="KW-1185">Reference proteome</keyword>
<dbReference type="GO" id="GO:0004674">
    <property type="term" value="F:protein serine/threonine kinase activity"/>
    <property type="evidence" value="ECO:0007669"/>
    <property type="project" value="TreeGrafter"/>
</dbReference>
<keyword evidence="2" id="KW-0547">Nucleotide-binding</keyword>
<feature type="domain" description="Protein kinase" evidence="6">
    <location>
        <begin position="1"/>
        <end position="240"/>
    </location>
</feature>